<feature type="region of interest" description="Disordered" evidence="6">
    <location>
        <begin position="1396"/>
        <end position="1439"/>
    </location>
</feature>
<keyword evidence="5" id="KW-0393">Immunoglobulin domain</keyword>
<protein>
    <recommendedName>
        <fullName evidence="13">Nephrin</fullName>
    </recommendedName>
</protein>
<comment type="caution">
    <text evidence="11">The sequence shown here is derived from an EMBL/GenBank/DDBJ whole genome shotgun (WGS) entry which is preliminary data.</text>
</comment>
<feature type="domain" description="Ig-like" evidence="9">
    <location>
        <begin position="729"/>
        <end position="813"/>
    </location>
</feature>
<keyword evidence="8" id="KW-0732">Signal</keyword>
<dbReference type="GO" id="GO:0005911">
    <property type="term" value="C:cell-cell junction"/>
    <property type="evidence" value="ECO:0007669"/>
    <property type="project" value="TreeGrafter"/>
</dbReference>
<dbReference type="Proteomes" id="UP001497623">
    <property type="component" value="Unassembled WGS sequence"/>
</dbReference>
<evidence type="ECO:0000313" key="12">
    <source>
        <dbReference type="Proteomes" id="UP001497623"/>
    </source>
</evidence>
<feature type="compositionally biased region" description="Polar residues" evidence="6">
    <location>
        <begin position="1424"/>
        <end position="1439"/>
    </location>
</feature>
<dbReference type="InterPro" id="IPR003597">
    <property type="entry name" value="Ig_C1-set"/>
</dbReference>
<name>A0AAV2QX78_MEGNR</name>
<dbReference type="InterPro" id="IPR013783">
    <property type="entry name" value="Ig-like_fold"/>
</dbReference>
<keyword evidence="2 7" id="KW-0472">Membrane</keyword>
<feature type="signal peptide" evidence="8">
    <location>
        <begin position="1"/>
        <end position="32"/>
    </location>
</feature>
<feature type="domain" description="Ig-like" evidence="9">
    <location>
        <begin position="345"/>
        <end position="444"/>
    </location>
</feature>
<feature type="compositionally biased region" description="Low complexity" evidence="6">
    <location>
        <begin position="1223"/>
        <end position="1268"/>
    </location>
</feature>
<dbReference type="SUPFAM" id="SSF49265">
    <property type="entry name" value="Fibronectin type III"/>
    <property type="match status" value="1"/>
</dbReference>
<evidence type="ECO:0000256" key="7">
    <source>
        <dbReference type="SAM" id="Phobius"/>
    </source>
</evidence>
<feature type="region of interest" description="Disordered" evidence="6">
    <location>
        <begin position="1075"/>
        <end position="1102"/>
    </location>
</feature>
<evidence type="ECO:0000259" key="10">
    <source>
        <dbReference type="PROSITE" id="PS50853"/>
    </source>
</evidence>
<feature type="region of interest" description="Disordered" evidence="6">
    <location>
        <begin position="1158"/>
        <end position="1339"/>
    </location>
</feature>
<dbReference type="PROSITE" id="PS50835">
    <property type="entry name" value="IG_LIKE"/>
    <property type="match status" value="8"/>
</dbReference>
<dbReference type="PANTHER" id="PTHR11640">
    <property type="entry name" value="NEPHRIN"/>
    <property type="match status" value="1"/>
</dbReference>
<dbReference type="GO" id="GO:0005886">
    <property type="term" value="C:plasma membrane"/>
    <property type="evidence" value="ECO:0007669"/>
    <property type="project" value="TreeGrafter"/>
</dbReference>
<dbReference type="SMART" id="SM00409">
    <property type="entry name" value="IG"/>
    <property type="match status" value="8"/>
</dbReference>
<feature type="region of interest" description="Disordered" evidence="6">
    <location>
        <begin position="1513"/>
        <end position="1570"/>
    </location>
</feature>
<feature type="compositionally biased region" description="Polar residues" evidence="6">
    <location>
        <begin position="1454"/>
        <end position="1464"/>
    </location>
</feature>
<dbReference type="GO" id="GO:0050839">
    <property type="term" value="F:cell adhesion molecule binding"/>
    <property type="evidence" value="ECO:0007669"/>
    <property type="project" value="TreeGrafter"/>
</dbReference>
<keyword evidence="7" id="KW-1133">Transmembrane helix</keyword>
<comment type="subcellular location">
    <subcellularLocation>
        <location evidence="1">Membrane</location>
        <topology evidence="1">Single-pass type I membrane protein</topology>
    </subcellularLocation>
</comment>
<dbReference type="Gene3D" id="2.60.40.10">
    <property type="entry name" value="Immunoglobulins"/>
    <property type="match status" value="10"/>
</dbReference>
<gene>
    <name evidence="11" type="ORF">MNOR_LOCUS18047</name>
</gene>
<dbReference type="CDD" id="cd00063">
    <property type="entry name" value="FN3"/>
    <property type="match status" value="1"/>
</dbReference>
<dbReference type="InterPro" id="IPR003961">
    <property type="entry name" value="FN3_dom"/>
</dbReference>
<sequence length="1570" mass="171003">MYVTSSVAGGSQPIRALCFLLLFLLFMDKCVGQRQRFRERPESAEVNQGDDVLLRCIVEHQQGNAQWTKDGFALGFERHVPGYPRYSYSGDSSRGQHHLVISGVTLEDDGEYQCQVGPTLSSPAIWAGANVTVLMAPTNISIVGFEDNDVVEVVEGSSLTLECLVENARPQPQIVWYRDGSPVIEGIVDYPERSPKARRWNLRSRLHITGSSEDDGKQYSCQALHPALHASPYTLVASITLSVLHPPEFPVISGYKEGNILVSGEAVSLKCLVRGGNPQPSVQWYRNGKLQLHQKTRTVIDGLVNTLQLNVEASDDKATYECRMTHDLLERPASANTSLQVNYGPASVRLSGPTAVREGQPISLTCSTSAANPAADIVWYIEDKVLEGVGNSVSANPKSGWNTTSRLDKYMVTGLNMSEVPVECRAVSPVIKGTVSADTIVTITKPPGAPILEKDIHEDLVAQMGINISCSSRGGHPRPQVRILKGETFIPGDVIHDGDLTRAEVRFEVTAADNGQRISCEVSNPAVPEPLKADMILMVLFPPWDVQGTASPGMVEENDVVSLSCESSSSFPASNMSWWSATDFLEGAQNELQEGAFGGYITRSRLTIRASAQDNRRAFTCRANNGLAEPVEKNITLLVLHAPIWKSAPPTWVDVTEGTNLVVTAHAEANPGPITYTWYRGGAGELTETGPELRMSTVPRNSAGNYSVRAGTIRGDINATFYLNVQYGPENVHSTTPRLTVTDGGSVKLECSAEGNPSPTLTWERQYDNGTIVGISSNVGAAILGVEAAHREDTGVYLCTAANSVAAVMPSITRLIVSQSPSIVKDGGGSAWAALGGNGRLVCQVRAAPQPTFTWADHNQEPIQNSEKYAILDMKVVDNLTLWESVLQVRSVTTRDYTRFHCRVHNAHGTDAATLTLHQPTPPNPPTNLQAHNVTETMVSVLFTPAEQDISWPVSYIVRYKATGAREYKYLEVSSNMYGGVTVGNLMSGVEYIFSVAARNQQGTSQYIAPPLYITTHGLAEVLSSSSSSSSVGIAGFRVPRLILLITTLTGTALLVLNVAIIACFVKRRHNHRNVSNSSSKTTTIEGLTPATTPASHTDTMMPLTSRSRENLHNTDYQLVCQTNIDDCEQTSLIANYTPPITRLQHISSNKTIGRMSRDNSICGSNPMLDITPNGGIPTHNGHSISPSQSKNGDIPGNDRSSVVHTPNPDVCSLSSSTYDNYPPQQHQQQQQQPQQQQQQQPQSLPSHTQQQQQQQQHPQRHPLQQQHSFPGPYQSDDQLSLTSCSSNHSRSHSHSQSRPTSSCRHYTLPHKTSHNPYRGSPAQIQQVEKKSYHQVQETPQHDCQHVQPPTMPDLHQHNSNTQPYTMPAPPLYSSLSPSSLYNLGSDIYDAHCVQQSHSLNGGGPPPPQYATLGTRGSNRRRQPQPQFATLQHPRASSSRRALVTAAALPDIQKPTSSGTSNSTDCHRVAISSTAPLNIYSEMKQTHPRYGISFQESIKKEAGVNTTLVEVPRTVSFKTPMPTQHEDSGSSGYGGSPQHNTRHTEASPSSGDTKPPDPNSSPTKRPRPPR</sequence>
<evidence type="ECO:0000256" key="2">
    <source>
        <dbReference type="ARBA" id="ARBA00023136"/>
    </source>
</evidence>
<dbReference type="SMART" id="SM00060">
    <property type="entry name" value="FN3"/>
    <property type="match status" value="1"/>
</dbReference>
<accession>A0AAV2QX78</accession>
<feature type="compositionally biased region" description="Polar residues" evidence="6">
    <location>
        <begin position="1181"/>
        <end position="1192"/>
    </location>
</feature>
<dbReference type="Pfam" id="PF13927">
    <property type="entry name" value="Ig_3"/>
    <property type="match status" value="5"/>
</dbReference>
<dbReference type="InterPro" id="IPR051275">
    <property type="entry name" value="Cell_adhesion_signaling"/>
</dbReference>
<feature type="domain" description="Fibronectin type-III" evidence="10">
    <location>
        <begin position="925"/>
        <end position="1019"/>
    </location>
</feature>
<evidence type="ECO:0008006" key="13">
    <source>
        <dbReference type="Google" id="ProtNLM"/>
    </source>
</evidence>
<dbReference type="GO" id="GO:0098609">
    <property type="term" value="P:cell-cell adhesion"/>
    <property type="evidence" value="ECO:0007669"/>
    <property type="project" value="TreeGrafter"/>
</dbReference>
<evidence type="ECO:0000256" key="6">
    <source>
        <dbReference type="SAM" id="MobiDB-lite"/>
    </source>
</evidence>
<evidence type="ECO:0000259" key="9">
    <source>
        <dbReference type="PROSITE" id="PS50835"/>
    </source>
</evidence>
<feature type="compositionally biased region" description="Low complexity" evidence="6">
    <location>
        <begin position="1279"/>
        <end position="1289"/>
    </location>
</feature>
<dbReference type="SUPFAM" id="SSF48726">
    <property type="entry name" value="Immunoglobulin"/>
    <property type="match status" value="9"/>
</dbReference>
<feature type="domain" description="Ig-like" evidence="9">
    <location>
        <begin position="821"/>
        <end position="916"/>
    </location>
</feature>
<dbReference type="SMART" id="SM00407">
    <property type="entry name" value="IGc1"/>
    <property type="match status" value="1"/>
</dbReference>
<dbReference type="EMBL" id="CAXKWB010012715">
    <property type="protein sequence ID" value="CAL4105199.1"/>
    <property type="molecule type" value="Genomic_DNA"/>
</dbReference>
<feature type="domain" description="Ig-like" evidence="9">
    <location>
        <begin position="542"/>
        <end position="636"/>
    </location>
</feature>
<feature type="chain" id="PRO_5043528177" description="Nephrin" evidence="8">
    <location>
        <begin position="33"/>
        <end position="1570"/>
    </location>
</feature>
<dbReference type="InterPro" id="IPR013162">
    <property type="entry name" value="CD80_C2-set"/>
</dbReference>
<feature type="transmembrane region" description="Helical" evidence="7">
    <location>
        <begin position="1042"/>
        <end position="1066"/>
    </location>
</feature>
<feature type="domain" description="Ig-like" evidence="9">
    <location>
        <begin position="643"/>
        <end position="718"/>
    </location>
</feature>
<reference evidence="11 12" key="1">
    <citation type="submission" date="2024-05" db="EMBL/GenBank/DDBJ databases">
        <authorList>
            <person name="Wallberg A."/>
        </authorList>
    </citation>
    <scope>NUCLEOTIDE SEQUENCE [LARGE SCALE GENOMIC DNA]</scope>
</reference>
<dbReference type="InterPro" id="IPR007110">
    <property type="entry name" value="Ig-like_dom"/>
</dbReference>
<dbReference type="GO" id="GO:0009653">
    <property type="term" value="P:anatomical structure morphogenesis"/>
    <property type="evidence" value="ECO:0007669"/>
    <property type="project" value="UniProtKB-ARBA"/>
</dbReference>
<dbReference type="PANTHER" id="PTHR11640:SF136">
    <property type="entry name" value="NEPHRIN"/>
    <property type="match status" value="1"/>
</dbReference>
<dbReference type="Pfam" id="PF00041">
    <property type="entry name" value="fn3"/>
    <property type="match status" value="1"/>
</dbReference>
<organism evidence="11 12">
    <name type="scientific">Meganyctiphanes norvegica</name>
    <name type="common">Northern krill</name>
    <name type="synonym">Thysanopoda norvegica</name>
    <dbReference type="NCBI Taxonomy" id="48144"/>
    <lineage>
        <taxon>Eukaryota</taxon>
        <taxon>Metazoa</taxon>
        <taxon>Ecdysozoa</taxon>
        <taxon>Arthropoda</taxon>
        <taxon>Crustacea</taxon>
        <taxon>Multicrustacea</taxon>
        <taxon>Malacostraca</taxon>
        <taxon>Eumalacostraca</taxon>
        <taxon>Eucarida</taxon>
        <taxon>Euphausiacea</taxon>
        <taxon>Euphausiidae</taxon>
        <taxon>Meganyctiphanes</taxon>
    </lineage>
</organism>
<evidence type="ECO:0000256" key="1">
    <source>
        <dbReference type="ARBA" id="ARBA00004479"/>
    </source>
</evidence>
<dbReference type="Pfam" id="PF08205">
    <property type="entry name" value="C2-set_2"/>
    <property type="match status" value="3"/>
</dbReference>
<dbReference type="GO" id="GO:0030154">
    <property type="term" value="P:cell differentiation"/>
    <property type="evidence" value="ECO:0007669"/>
    <property type="project" value="UniProtKB-ARBA"/>
</dbReference>
<keyword evidence="3" id="KW-1015">Disulfide bond</keyword>
<dbReference type="InterPro" id="IPR036116">
    <property type="entry name" value="FN3_sf"/>
</dbReference>
<feature type="compositionally biased region" description="Polar residues" evidence="6">
    <location>
        <begin position="1082"/>
        <end position="1102"/>
    </location>
</feature>
<keyword evidence="4" id="KW-0325">Glycoprotein</keyword>
<dbReference type="SMART" id="SM00408">
    <property type="entry name" value="IGc2"/>
    <property type="match status" value="8"/>
</dbReference>
<feature type="region of interest" description="Disordered" evidence="6">
    <location>
        <begin position="1448"/>
        <end position="1467"/>
    </location>
</feature>
<dbReference type="InterPro" id="IPR003598">
    <property type="entry name" value="Ig_sub2"/>
</dbReference>
<feature type="domain" description="Ig-like" evidence="9">
    <location>
        <begin position="247"/>
        <end position="342"/>
    </location>
</feature>
<keyword evidence="7" id="KW-0812">Transmembrane</keyword>
<proteinExistence type="predicted"/>
<evidence type="ECO:0000256" key="5">
    <source>
        <dbReference type="ARBA" id="ARBA00023319"/>
    </source>
</evidence>
<evidence type="ECO:0000313" key="11">
    <source>
        <dbReference type="EMBL" id="CAL4105199.1"/>
    </source>
</evidence>
<evidence type="ECO:0000256" key="8">
    <source>
        <dbReference type="SAM" id="SignalP"/>
    </source>
</evidence>
<evidence type="ECO:0000256" key="3">
    <source>
        <dbReference type="ARBA" id="ARBA00023157"/>
    </source>
</evidence>
<feature type="domain" description="Ig-like" evidence="9">
    <location>
        <begin position="137"/>
        <end position="240"/>
    </location>
</feature>
<evidence type="ECO:0000256" key="4">
    <source>
        <dbReference type="ARBA" id="ARBA00023180"/>
    </source>
</evidence>
<dbReference type="CDD" id="cd00096">
    <property type="entry name" value="Ig"/>
    <property type="match status" value="1"/>
</dbReference>
<dbReference type="InterPro" id="IPR036179">
    <property type="entry name" value="Ig-like_dom_sf"/>
</dbReference>
<keyword evidence="12" id="KW-1185">Reference proteome</keyword>
<dbReference type="InterPro" id="IPR003599">
    <property type="entry name" value="Ig_sub"/>
</dbReference>
<dbReference type="PROSITE" id="PS50853">
    <property type="entry name" value="FN3"/>
    <property type="match status" value="1"/>
</dbReference>
<feature type="domain" description="Ig-like" evidence="9">
    <location>
        <begin position="35"/>
        <end position="132"/>
    </location>
</feature>